<dbReference type="PANTHER" id="PTHR38795:SF1">
    <property type="entry name" value="DUF6604 DOMAIN-CONTAINING PROTEIN"/>
    <property type="match status" value="1"/>
</dbReference>
<proteinExistence type="predicted"/>
<dbReference type="PANTHER" id="PTHR38795">
    <property type="entry name" value="DUF6604 DOMAIN-CONTAINING PROTEIN"/>
    <property type="match status" value="1"/>
</dbReference>
<feature type="compositionally biased region" description="Polar residues" evidence="1">
    <location>
        <begin position="404"/>
        <end position="415"/>
    </location>
</feature>
<keyword evidence="4" id="KW-1185">Reference proteome</keyword>
<evidence type="ECO:0000313" key="4">
    <source>
        <dbReference type="Proteomes" id="UP001578633"/>
    </source>
</evidence>
<protein>
    <recommendedName>
        <fullName evidence="2">DUF6604 domain-containing protein</fullName>
    </recommendedName>
</protein>
<evidence type="ECO:0000256" key="1">
    <source>
        <dbReference type="SAM" id="MobiDB-lite"/>
    </source>
</evidence>
<gene>
    <name evidence="3" type="ORF">ACET3X_008675</name>
</gene>
<dbReference type="InterPro" id="IPR046539">
    <property type="entry name" value="DUF6604"/>
</dbReference>
<dbReference type="Pfam" id="PF20253">
    <property type="entry name" value="DUF6604"/>
    <property type="match status" value="2"/>
</dbReference>
<feature type="domain" description="DUF6604" evidence="2">
    <location>
        <begin position="136"/>
        <end position="240"/>
    </location>
</feature>
<dbReference type="Proteomes" id="UP001578633">
    <property type="component" value="Chromosome 8"/>
</dbReference>
<feature type="region of interest" description="Disordered" evidence="1">
    <location>
        <begin position="403"/>
        <end position="424"/>
    </location>
</feature>
<organism evidence="3 4">
    <name type="scientific">Alternaria dauci</name>
    <dbReference type="NCBI Taxonomy" id="48095"/>
    <lineage>
        <taxon>Eukaryota</taxon>
        <taxon>Fungi</taxon>
        <taxon>Dikarya</taxon>
        <taxon>Ascomycota</taxon>
        <taxon>Pezizomycotina</taxon>
        <taxon>Dothideomycetes</taxon>
        <taxon>Pleosporomycetidae</taxon>
        <taxon>Pleosporales</taxon>
        <taxon>Pleosporineae</taxon>
        <taxon>Pleosporaceae</taxon>
        <taxon>Alternaria</taxon>
        <taxon>Alternaria sect. Porri</taxon>
    </lineage>
</organism>
<feature type="domain" description="DUF6604" evidence="2">
    <location>
        <begin position="21"/>
        <end position="118"/>
    </location>
</feature>
<evidence type="ECO:0000259" key="2">
    <source>
        <dbReference type="Pfam" id="PF20253"/>
    </source>
</evidence>
<sequence>MAPSTRKDSPNRSSFPLTYRSYEKDIEYIAGWLAWTSERCGYLRADSESRAQHDAGKPASKSGKRAKHPIRIVDFVKMAKFIASSDSKPDVPGALQNVFDRVIAARSEMAGWFENGHKVTAISLNLSTQEIPAVLDDIKLQNKSSGLMVEETDPLDELIVEVKENQLPNINPCPIELDEKDLEEEFFFAIGTFLNDIYRVRAYLIREWDEYRQTGKGLARTAAISNTAIDLVRSVEHEFDQMLVRPNEDVADWVQILDVASEHFKTSLAVDEATHGIKHMMTSEEIPIWVTVVIQVHFDVEMVLKNKNTLTGPSEDYQKSVREAAAQFAKIDPTKRPFLKHLGAAEDVGSYYKDMRNTIKEYRKIALENRWGEWLKREVVEDHVVLGKVAYERDWYMVKELNTGHENPTSNLPRNKQSKQDARNVKQLRRLEDPSVMGALFMERLHAEPESTAKAHKWLTKLSNPICKPESQKILDLQENLPEGTYETSGFLRSVTSQREPLALLEQLRQ</sequence>
<dbReference type="EMBL" id="JBHGVX010000008">
    <property type="protein sequence ID" value="KAL1793693.1"/>
    <property type="molecule type" value="Genomic_DNA"/>
</dbReference>
<evidence type="ECO:0000313" key="3">
    <source>
        <dbReference type="EMBL" id="KAL1793693.1"/>
    </source>
</evidence>
<reference evidence="3 4" key="1">
    <citation type="submission" date="2024-09" db="EMBL/GenBank/DDBJ databases">
        <title>T2T genomes of carrot and Alternaria dauci and their utility for understanding host-pathogen interaction during carrot leaf blight disease.</title>
        <authorList>
            <person name="Liu W."/>
            <person name="Xu S."/>
            <person name="Ou C."/>
            <person name="Liu X."/>
            <person name="Zhuang F."/>
            <person name="Deng X.W."/>
        </authorList>
    </citation>
    <scope>NUCLEOTIDE SEQUENCE [LARGE SCALE GENOMIC DNA]</scope>
    <source>
        <strain evidence="3 4">A2016</strain>
    </source>
</reference>
<accession>A0ABR3UCK7</accession>
<dbReference type="RefSeq" id="XP_069304277.1">
    <property type="nucleotide sequence ID" value="XM_069454875.1"/>
</dbReference>
<comment type="caution">
    <text evidence="3">The sequence shown here is derived from an EMBL/GenBank/DDBJ whole genome shotgun (WGS) entry which is preliminary data.</text>
</comment>
<dbReference type="GeneID" id="96088997"/>
<name>A0ABR3UCK7_9PLEO</name>